<dbReference type="InterPro" id="IPR036249">
    <property type="entry name" value="Thioredoxin-like_sf"/>
</dbReference>
<gene>
    <name evidence="1" type="ORF">SAMN05660350_01547</name>
</gene>
<evidence type="ECO:0000313" key="1">
    <source>
        <dbReference type="EMBL" id="SHN67633.1"/>
    </source>
</evidence>
<dbReference type="Proteomes" id="UP000184428">
    <property type="component" value="Unassembled WGS sequence"/>
</dbReference>
<reference evidence="1 2" key="1">
    <citation type="submission" date="2016-12" db="EMBL/GenBank/DDBJ databases">
        <authorList>
            <person name="Song W.-J."/>
            <person name="Kurnit D.M."/>
        </authorList>
    </citation>
    <scope>NUCLEOTIDE SEQUENCE [LARGE SCALE GENOMIC DNA]</scope>
    <source>
        <strain evidence="1 2">DSM 43162</strain>
    </source>
</reference>
<name>A0A1M7TAC2_9ACTN</name>
<dbReference type="InterPro" id="IPR009737">
    <property type="entry name" value="Aim32/Apd1-like"/>
</dbReference>
<dbReference type="RefSeq" id="WP_072915834.1">
    <property type="nucleotide sequence ID" value="NZ_FRDM01000005.1"/>
</dbReference>
<proteinExistence type="predicted"/>
<dbReference type="SUPFAM" id="SSF52833">
    <property type="entry name" value="Thioredoxin-like"/>
    <property type="match status" value="1"/>
</dbReference>
<dbReference type="EMBL" id="FRDM01000005">
    <property type="protein sequence ID" value="SHN67633.1"/>
    <property type="molecule type" value="Genomic_DNA"/>
</dbReference>
<dbReference type="Pfam" id="PF06999">
    <property type="entry name" value="Suc_Fer-like"/>
    <property type="match status" value="1"/>
</dbReference>
<sequence>MSAPADFCQVAAAPGLPAGRLDPDRCSVQALVRGDSCVATASPAQRWLLVEQPGPWGKDALTQSRFDQAVAPRLTHRARVEGVRVLLVRRPGDRLADSQRRWAYVDGRPGALGVWWSVRDTDAELVDVPWDGSVGTRTDDPLYLVCAHGGHDACCALRGRPLARTMPTDDAWECSHLGGCRFASNVLVLPHGFYYGQVPDDGAELVAAHAAGRVALPWLRGRSGVPAPAQAAQHTARAELSLLGVDDLLPRDVRRLTPAGAEIERWVVTLAGPDGDVVTEVESRPSQESAPLTCRAVHPAHGRTWHVRLLSGV</sequence>
<evidence type="ECO:0000313" key="2">
    <source>
        <dbReference type="Proteomes" id="UP000184428"/>
    </source>
</evidence>
<protein>
    <recommendedName>
        <fullName evidence="3">Sucraseferredoxin family protein</fullName>
    </recommendedName>
</protein>
<dbReference type="OrthoDB" id="3399139at2"/>
<evidence type="ECO:0008006" key="3">
    <source>
        <dbReference type="Google" id="ProtNLM"/>
    </source>
</evidence>
<dbReference type="AlphaFoldDB" id="A0A1M7TAC2"/>
<accession>A0A1M7TAC2</accession>
<organism evidence="1 2">
    <name type="scientific">Geodermatophilus obscurus</name>
    <dbReference type="NCBI Taxonomy" id="1861"/>
    <lineage>
        <taxon>Bacteria</taxon>
        <taxon>Bacillati</taxon>
        <taxon>Actinomycetota</taxon>
        <taxon>Actinomycetes</taxon>
        <taxon>Geodermatophilales</taxon>
        <taxon>Geodermatophilaceae</taxon>
        <taxon>Geodermatophilus</taxon>
    </lineage>
</organism>